<evidence type="ECO:0000313" key="2">
    <source>
        <dbReference type="Proteomes" id="UP000295719"/>
    </source>
</evidence>
<dbReference type="RefSeq" id="WP_131863558.1">
    <property type="nucleotide sequence ID" value="NZ_SMCR01000001.1"/>
</dbReference>
<protein>
    <submittedName>
        <fullName evidence="1">Uncharacterized protein YecE (DUF72 family)</fullName>
    </submittedName>
</protein>
<dbReference type="Proteomes" id="UP000295719">
    <property type="component" value="Unassembled WGS sequence"/>
</dbReference>
<gene>
    <name evidence="1" type="ORF">EDC52_101380</name>
</gene>
<dbReference type="AlphaFoldDB" id="A0A4R3Z4C6"/>
<proteinExistence type="predicted"/>
<dbReference type="PANTHER" id="PTHR30348:SF9">
    <property type="entry name" value="UPF0759 PROTEIN YECE"/>
    <property type="match status" value="1"/>
</dbReference>
<reference evidence="1 2" key="1">
    <citation type="submission" date="2019-03" db="EMBL/GenBank/DDBJ databases">
        <title>Genomic Encyclopedia of Type Strains, Phase IV (KMG-IV): sequencing the most valuable type-strain genomes for metagenomic binning, comparative biology and taxonomic classification.</title>
        <authorList>
            <person name="Goeker M."/>
        </authorList>
    </citation>
    <scope>NUCLEOTIDE SEQUENCE [LARGE SCALE GENOMIC DNA]</scope>
    <source>
        <strain evidence="1 2">DSM 19580</strain>
    </source>
</reference>
<dbReference type="SUPFAM" id="SSF117396">
    <property type="entry name" value="TM1631-like"/>
    <property type="match status" value="1"/>
</dbReference>
<dbReference type="EMBL" id="SMCR01000001">
    <property type="protein sequence ID" value="TCW00037.1"/>
    <property type="molecule type" value="Genomic_DNA"/>
</dbReference>
<dbReference type="InterPro" id="IPR002763">
    <property type="entry name" value="DUF72"/>
</dbReference>
<dbReference type="NCBIfam" id="NF007637">
    <property type="entry name" value="PRK10302.1"/>
    <property type="match status" value="1"/>
</dbReference>
<evidence type="ECO:0000313" key="1">
    <source>
        <dbReference type="EMBL" id="TCW00037.1"/>
    </source>
</evidence>
<name>A0A4R3Z4C6_9GAMM</name>
<comment type="caution">
    <text evidence="1">The sequence shown here is derived from an EMBL/GenBank/DDBJ whole genome shotgun (WGS) entry which is preliminary data.</text>
</comment>
<accession>A0A4R3Z4C6</accession>
<dbReference type="InterPro" id="IPR036520">
    <property type="entry name" value="UPF0759_sf"/>
</dbReference>
<dbReference type="Pfam" id="PF01904">
    <property type="entry name" value="DUF72"/>
    <property type="match status" value="1"/>
</dbReference>
<organism evidence="1 2">
    <name type="scientific">Biostraticola tofi</name>
    <dbReference type="NCBI Taxonomy" id="466109"/>
    <lineage>
        <taxon>Bacteria</taxon>
        <taxon>Pseudomonadati</taxon>
        <taxon>Pseudomonadota</taxon>
        <taxon>Gammaproteobacteria</taxon>
        <taxon>Enterobacterales</taxon>
        <taxon>Bruguierivoracaceae</taxon>
        <taxon>Biostraticola</taxon>
    </lineage>
</organism>
<keyword evidence="2" id="KW-1185">Reference proteome</keyword>
<sequence>MRYIGLPQWQHNGWGRFGMRTLADYARQFNCVEGNTTFYALPDRGRVMEWRAMTPDHFRFCFKFPASISHQAALLDTDALQADFFQALSPLADRIGQYWLQLPATFGPEGLERLWTFLDGLPQGFSYGVEVRHPLFFAKQEDERRLNQGLHQRKINRVVMDSRPVHAAMPTSAALLAAKKQKPNVPVHALLTADRPLVRFIGADSLDDNLTLFSPWLDTLDGWRSKACPFLFIHTPDIAQAPELAQALWPLLAEKFTDMPAAPDWPQQNLLF</sequence>
<dbReference type="OrthoDB" id="9780310at2"/>
<dbReference type="PANTHER" id="PTHR30348">
    <property type="entry name" value="UNCHARACTERIZED PROTEIN YECE"/>
    <property type="match status" value="1"/>
</dbReference>
<dbReference type="Gene3D" id="3.20.20.410">
    <property type="entry name" value="Protein of unknown function UPF0759"/>
    <property type="match status" value="1"/>
</dbReference>